<reference evidence="1" key="1">
    <citation type="submission" date="2020-05" db="EMBL/GenBank/DDBJ databases">
        <authorList>
            <person name="Chiriac C."/>
            <person name="Salcher M."/>
            <person name="Ghai R."/>
            <person name="Kavagutti S V."/>
        </authorList>
    </citation>
    <scope>NUCLEOTIDE SEQUENCE</scope>
</reference>
<proteinExistence type="predicted"/>
<protein>
    <submittedName>
        <fullName evidence="1">Unannotated protein</fullName>
    </submittedName>
</protein>
<dbReference type="AlphaFoldDB" id="A0A6J7GRU3"/>
<name>A0A6J7GRU3_9ZZZZ</name>
<sequence>MPFTDALPQRFAVTLQRSAQIAELRGDGGPIRFRLCWHQVVDVTQSLRGRGDVVEIAQMPPRSACLYSEAKFCGEICLGDAVDIVYCRCRVQGRQSSCGCGLPGGVTLGRKIAITGDVAVTAQPHAVIGVEVAESVNPLLGNAVQFGRLPLVGHEESLTTRSLPWQSGVIRRQALPI</sequence>
<dbReference type="EMBL" id="CAFBMB010000152">
    <property type="protein sequence ID" value="CAB4909666.1"/>
    <property type="molecule type" value="Genomic_DNA"/>
</dbReference>
<evidence type="ECO:0000313" key="1">
    <source>
        <dbReference type="EMBL" id="CAB4909666.1"/>
    </source>
</evidence>
<accession>A0A6J7GRU3</accession>
<organism evidence="1">
    <name type="scientific">freshwater metagenome</name>
    <dbReference type="NCBI Taxonomy" id="449393"/>
    <lineage>
        <taxon>unclassified sequences</taxon>
        <taxon>metagenomes</taxon>
        <taxon>ecological metagenomes</taxon>
    </lineage>
</organism>
<gene>
    <name evidence="1" type="ORF">UFOPK3516_01415</name>
</gene>